<dbReference type="Pfam" id="PF03568">
    <property type="entry name" value="Separin_C"/>
    <property type="match status" value="1"/>
</dbReference>
<accession>A0ABM5G1F9</accession>
<feature type="compositionally biased region" description="Basic and acidic residues" evidence="1">
    <location>
        <begin position="2221"/>
        <end position="2247"/>
    </location>
</feature>
<sequence>MELLIRQQLSDAERHQDVEALKNTYKLIKSADEGKSALDSSEIFSSDLYVLCAEQAHKMGFPEMSKDCLQMYFKGKPPVNQFLGRAYLCQSQLHTPVSTDNMEQFEKFIINLLKAIDFALGDTRYYFLIYNASVIYWKIIRPFFKPRLRHFLIPSLIQIVPALKHPVEEDKDWTAELMIELLECFLDASRVEEAIDFSSTAAAFIKENAPGRYKQLFSLMIRHKLVEASQLEDELENSPNLNIIYQIQTIKLQLDKNEIPQEAATDLSNIYELLKGSRRKLNRNERISLLLELAQLSLKLNCIPVACSCINDLQKCKITDLGKEIELDCLECDYEVKKLGPKIETYAKSVVEAQLKEIHKLELILNRAIRLKDPNVIQGVCATLWNICLPLLQHNLQQHIRKPLLAIAEILEKIDSMLILLRCQVHMEIARMEEKADRIEAAMEHLQKAIYLDNNGQYNEYLKMAFHRLNLNTMLYKSLDRLEDQANLMIEQAKKGTPKDSVRKKRSLLVNAGLALAPEAFQIVLDSENESKVDSSKTKGQISYLCAKAEHHRRNVEKADGHLKRIGHENEKERIRLWSEIAKTARKQSVWDVCRAACRFCLLYDDCQVTKTSKRRKLFRKKTSWNTTEEEQEGNIPVQRESPSPTKLFSLERDLLKTLAEVRFINAEATIHLLRMEGVQLNDHAVIPVDTSPHSAGHAQPQTGHESEWNTYSTWIDQLSKYAMENFLRAAKIGEDLNEAWIVHNTVVYVLNHNKHLIASKRQRELVEPLQTLFSAIRNTGHCGNTTILVTLCNALARGLILPWIPKPVSKPDEKKVTEEGPVRRKKPPPKVFEKTVATPTLSVDPAGLHDIKAAIEVCEFAMRLPNGSVPDEPVPIAMRQQVIATWVKAKQLVQHQIVRWHGSEDESNDEGSTPMAKVFIGVEMYSCNGLGLMDFSLPNLSQLVKMALECNWTDSLVQLQTLTRLAHYAYTSHDHELAMTCSQKALDLDDKALHNTDAKKRGMNDYTARQEMLSIAACTQGKSMMENLAGKKHLRAVASKCFVASARYAGEAGDVALAMIASRHFWNACLPFIGSSADRQQLKIPTEVLLKSIIKASEAKNKQEAEQMLHLHQWPTIDFQSSSSSSVPFFPGADEDLTLRTFLYVLLFQVHADKNDWEAGLKVLDDAIQILPRTKHRLPIFKHMVMVKARLGRNYIMEIQKFKDESEDCLSHMWHRLASVSPDLVGQLSCYQNAIDILQEKEFELKKVDNLLGFAEWLYCNQFPLSEAIKHLEWAIHILLYLRPIRKSPDEEESRDQITVRDLRSIKQLEALCRAHTIMAVISGHGSPSHEQHCLMAYAFVMHIWQMSLTSAGSALKALTRVSPSQMSTSKTKGKKDVKQPAGSQRSPTTPPKKDKSSKEGKQPPGSQRSPTTPPKKDKSSKEGKQRSPTTPPKKDKSSKDVRQVQSVIKDKSKRKAPADALPASVEEWANYECPDEIREAFKHDSSGCAVNRETILAPTRTLYYLDLLVKELQALLCTHLTLPVLHLAEIIAHDVVESRSLSDLYHLRLSSTCLDLKLCPASSYHEKAVGGVFINEIEQGRFRQEIAFKKENALKDNQKENKLLDSPKPGDVDQNTQKLSAKDKILELNPITEKELSGLSFPYLWIDKAEVLLQLNLYQPARLLLSEAHQAAQEMNDPCTISQCLYLLAVLANLEKKHGQAKALLENAQLIGGNEKFWCNSTLCLTDAILGEDREGKSKRACHLLQKHINILRPLLMERPNKETELSFIIARLEARKAYIQIDFAKDFIRGHHHSNSVAMLLEPYDKLIHIEKDFLSYGYIDYSTEALVACADIQRILAKHTTDTIDKQRRYMDAYRLAQEAVTQMEKLFRHTNNMLPVNETRNISMPLMRRLAVMKLSLIEIILDIFMLTNIERKKKEARAEQIEQIIEDFVRFTPDAASIEQAWITLGRTIGHNALAQLTSLQTLCIGCPDIKAKYLYLAGRSLHLLADRSNPLSSDIHWSESTVEVAKSLCEKSPSPEAEAKCDESEVPTTPLPLSKKQLDQYRKKAYELRGRQIWTQKYLFQSTEVLLQCINVAINNNMIDTLANASLEMVECIGRFDPVSAAQFLALYQSCTASMMMKEILLAATLNTSSSQLAAMLHLQHHLEQKGDRTSSLLKNVEQRLTTISKAWGNLCISVQHFNIMNELPPNFHVIILQHSEDRSLLYGALLQKIKSASPKEQKEQKEKTGHPKDKGGQQKEKSGQHKGKPLQPTLQAKIVRSTVDSDIFFSLLEKVKLLKEERMLSLLDQVLSPDKTLQDEGLRKWQESSAQLDQNMEDEDEQRFASEFQAVLKDMEEYLKPVLSQFDFSELRHQSPAVSPADSGKAKGDLGKSKTGDSGKNRKGSPGKAKADDSGKSKVNEAGKAKTKEKGIASQALEDIGQCVILLVDKSLMELPLEALSTFQEESISSVSRDFSLQMFYNRLHKEESEAEGRKDGKSVKESKPKGEQKRGMKIPALNRPLLPNCLPIDIHNVKYVVDPHNEARRKETDNPEQTFKTILEKYEPFTLRWDGFFGSAHCPSQAEWEHLLNNCSAFVFYGMERFLCHILLERFIAMKIPECQLMMLLELAHTKPSAVRVRDLDEDRSSLRLSLELPIETVILLSLTGVHSIIANQWHTTLEENAPKLESLCESLLKVGKTTGQAVRILQRSKTAMDPASKVEPYHMDSPEDNKEDQRESPSGRSHPEMQPSAINAVLYGLPNLMFT</sequence>
<keyword evidence="3" id="KW-0282">Flagellum</keyword>
<feature type="region of interest" description="Disordered" evidence="1">
    <location>
        <begin position="811"/>
        <end position="830"/>
    </location>
</feature>
<organism evidence="2 3">
    <name type="scientific">Pogona vitticeps</name>
    <name type="common">central bearded dragon</name>
    <dbReference type="NCBI Taxonomy" id="103695"/>
    <lineage>
        <taxon>Eukaryota</taxon>
        <taxon>Metazoa</taxon>
        <taxon>Chordata</taxon>
        <taxon>Craniata</taxon>
        <taxon>Vertebrata</taxon>
        <taxon>Euteleostomi</taxon>
        <taxon>Lepidosauria</taxon>
        <taxon>Squamata</taxon>
        <taxon>Bifurcata</taxon>
        <taxon>Unidentata</taxon>
        <taxon>Episquamata</taxon>
        <taxon>Toxicofera</taxon>
        <taxon>Iguania</taxon>
        <taxon>Acrodonta</taxon>
        <taxon>Agamidae</taxon>
        <taxon>Amphibolurinae</taxon>
        <taxon>Pogona</taxon>
    </lineage>
</organism>
<dbReference type="Pfam" id="PF25439">
    <property type="entry name" value="TPR_CFAP46_N"/>
    <property type="match status" value="1"/>
</dbReference>
<feature type="compositionally biased region" description="Polar residues" evidence="1">
    <location>
        <begin position="1363"/>
        <end position="1372"/>
    </location>
</feature>
<feature type="region of interest" description="Disordered" evidence="1">
    <location>
        <begin position="2471"/>
        <end position="2497"/>
    </location>
</feature>
<feature type="region of interest" description="Disordered" evidence="1">
    <location>
        <begin position="1363"/>
        <end position="1463"/>
    </location>
</feature>
<protein>
    <submittedName>
        <fullName evidence="3">Cilia- and flagella-associated protein 46 isoform X1</fullName>
    </submittedName>
</protein>
<feature type="region of interest" description="Disordered" evidence="1">
    <location>
        <begin position="2358"/>
        <end position="2414"/>
    </location>
</feature>
<proteinExistence type="predicted"/>
<dbReference type="InterPro" id="IPR057466">
    <property type="entry name" value="CFAP46_TPR"/>
</dbReference>
<feature type="compositionally biased region" description="Basic and acidic residues" evidence="1">
    <location>
        <begin position="2471"/>
        <end position="2495"/>
    </location>
</feature>
<feature type="compositionally biased region" description="Basic and acidic residues" evidence="1">
    <location>
        <begin position="1434"/>
        <end position="1444"/>
    </location>
</feature>
<feature type="region of interest" description="Disordered" evidence="1">
    <location>
        <begin position="2693"/>
        <end position="2734"/>
    </location>
</feature>
<reference evidence="3" key="1">
    <citation type="submission" date="2025-08" db="UniProtKB">
        <authorList>
            <consortium name="RefSeq"/>
        </authorList>
    </citation>
    <scope>IDENTIFICATION</scope>
</reference>
<evidence type="ECO:0000313" key="2">
    <source>
        <dbReference type="Proteomes" id="UP001652642"/>
    </source>
</evidence>
<dbReference type="SMART" id="SM00028">
    <property type="entry name" value="TPR"/>
    <property type="match status" value="4"/>
</dbReference>
<dbReference type="InterPro" id="IPR039586">
    <property type="entry name" value="CFAP46"/>
</dbReference>
<feature type="compositionally biased region" description="Basic and acidic residues" evidence="1">
    <location>
        <begin position="2393"/>
        <end position="2414"/>
    </location>
</feature>
<dbReference type="PANTHER" id="PTHR15977:SF15">
    <property type="entry name" value="CILIA- AND FLAGELLA-ASSOCIATED PROTEIN 46"/>
    <property type="match status" value="1"/>
</dbReference>
<feature type="compositionally biased region" description="Basic and acidic residues" evidence="1">
    <location>
        <begin position="1416"/>
        <end position="1427"/>
    </location>
</feature>
<keyword evidence="3" id="KW-0969">Cilium</keyword>
<gene>
    <name evidence="3" type="primary">CFAP46</name>
</gene>
<dbReference type="InterPro" id="IPR019734">
    <property type="entry name" value="TPR_rpt"/>
</dbReference>
<feature type="region of interest" description="Disordered" evidence="1">
    <location>
        <begin position="623"/>
        <end position="644"/>
    </location>
</feature>
<dbReference type="GeneID" id="110079711"/>
<feature type="compositionally biased region" description="Basic and acidic residues" evidence="1">
    <location>
        <begin position="2705"/>
        <end position="2729"/>
    </location>
</feature>
<dbReference type="Proteomes" id="UP001652642">
    <property type="component" value="Chromosome 3"/>
</dbReference>
<feature type="region of interest" description="Disordered" evidence="1">
    <location>
        <begin position="2220"/>
        <end position="2256"/>
    </location>
</feature>
<evidence type="ECO:0000313" key="3">
    <source>
        <dbReference type="RefSeq" id="XP_072851474.1"/>
    </source>
</evidence>
<feature type="compositionally biased region" description="Basic and acidic residues" evidence="1">
    <location>
        <begin position="811"/>
        <end position="823"/>
    </location>
</feature>
<name>A0ABM5G1F9_9SAUR</name>
<keyword evidence="3" id="KW-0966">Cell projection</keyword>
<feature type="compositionally biased region" description="Basic and acidic residues" evidence="1">
    <location>
        <begin position="1393"/>
        <end position="1403"/>
    </location>
</feature>
<evidence type="ECO:0000256" key="1">
    <source>
        <dbReference type="SAM" id="MobiDB-lite"/>
    </source>
</evidence>
<feature type="compositionally biased region" description="Basic and acidic residues" evidence="1">
    <location>
        <begin position="2368"/>
        <end position="2384"/>
    </location>
</feature>
<dbReference type="RefSeq" id="XP_072851474.1">
    <property type="nucleotide sequence ID" value="XM_072995373.1"/>
</dbReference>
<dbReference type="PANTHER" id="PTHR15977">
    <property type="entry name" value="CILIA- AND FLAGELLA-ASSOCIATED PROTEIN 46"/>
    <property type="match status" value="1"/>
</dbReference>
<keyword evidence="2" id="KW-1185">Reference proteome</keyword>